<sequence>MSFPPGSSPPNDNQHPPHIRLNSESGDYVNMSDNSSPILPQEAVARQPSSRSLIPPQTGATTPSLRQQASQNSLYTGQTPAESAELLLPPRSTRSRRFRDDDESPMRSPSASGYNSRRTSWSSESAGSRDSRLGPFASPFDDSRAPSRAGSDDDGVNTQTVSEKYNILPSAGLLLFPEDVEKDDYLHNPDPNDKIPRITCAELFSKRGIVNLGGLILITLGICFLFIGYPILTYVRRYTEPHFDECTSDPNCIKSGVALLKNVRTGLVDPATPKSAMTRKSVDGKTMNLVFSDEFEDDGRTFFDGDDPYFQGADLWYGVTQDLEWYDPDAISTSNGTLNLHFDAFQNHNLNYRSGMLQSWNKLCFKGGYIEASISLPGAGDTIGFWPGFWTMGNLGRPGYASTTDGTWPYSYSDICDAGITPNQSDPSGVNGLPGMRLPACTCDGESHPSPGKSRYVAEIDALEASVGYLDPPIGAAIGQASQSFQVAPFDVFYRPDTEFIEVYDQSITMMNSYQGGVYQQALSSLTNLNNNWYDGRAYQTYAFEYEPGADGYISWFIGDTPTWKLSGKAIGPNGNIGQRVIPEEPMSIIANFGLSNSFAMLNWTGLGEHMPATMRFDYIRIYQDSTGEMTCDPVGYPTTDYIAKHPAAYENFNMTSWEDAGYEWPKNAFLDSCKSSAYKGS</sequence>
<comment type="subcellular location">
    <subcellularLocation>
        <location evidence="1">Membrane</location>
        <topology evidence="1">Single-pass type II membrane protein</topology>
    </subcellularLocation>
</comment>
<dbReference type="CDD" id="cd02180">
    <property type="entry name" value="GH16_fungal_KRE6_glucanase"/>
    <property type="match status" value="1"/>
</dbReference>
<dbReference type="Pfam" id="PF03935">
    <property type="entry name" value="SKN1_KRE6_Sbg1"/>
    <property type="match status" value="1"/>
</dbReference>
<evidence type="ECO:0000313" key="12">
    <source>
        <dbReference type="EMBL" id="KAL1305200.1"/>
    </source>
</evidence>
<reference evidence="12 13" key="1">
    <citation type="submission" date="2024-07" db="EMBL/GenBank/DDBJ databases">
        <title>Draft sequence of the Neodothiora populina.</title>
        <authorList>
            <person name="Drown D.D."/>
            <person name="Schuette U.S."/>
            <person name="Buechlein A.B."/>
            <person name="Rusch D.R."/>
            <person name="Winton L.W."/>
            <person name="Adams G.A."/>
        </authorList>
    </citation>
    <scope>NUCLEOTIDE SEQUENCE [LARGE SCALE GENOMIC DNA]</scope>
    <source>
        <strain evidence="12 13">CPC 39397</strain>
    </source>
</reference>
<evidence type="ECO:0000256" key="1">
    <source>
        <dbReference type="ARBA" id="ARBA00004606"/>
    </source>
</evidence>
<dbReference type="PANTHER" id="PTHR31361">
    <property type="entry name" value="BETA-GLUCAN SYNTHESIS-ASSOCIATED PROTEIN KRE6-RELATED"/>
    <property type="match status" value="1"/>
</dbReference>
<evidence type="ECO:0000256" key="3">
    <source>
        <dbReference type="ARBA" id="ARBA00022692"/>
    </source>
</evidence>
<feature type="domain" description="GH16" evidence="11">
    <location>
        <begin position="183"/>
        <end position="628"/>
    </location>
</feature>
<keyword evidence="7" id="KW-0325">Glycoprotein</keyword>
<comment type="similarity">
    <text evidence="2">Belongs to the SKN1/KRE6 family.</text>
</comment>
<evidence type="ECO:0000256" key="8">
    <source>
        <dbReference type="ARBA" id="ARBA00023316"/>
    </source>
</evidence>
<protein>
    <recommendedName>
        <fullName evidence="11">GH16 domain-containing protein</fullName>
    </recommendedName>
</protein>
<feature type="compositionally biased region" description="Polar residues" evidence="9">
    <location>
        <begin position="58"/>
        <end position="81"/>
    </location>
</feature>
<dbReference type="SUPFAM" id="SSF49899">
    <property type="entry name" value="Concanavalin A-like lectins/glucanases"/>
    <property type="match status" value="1"/>
</dbReference>
<accession>A0ABR3PHJ3</accession>
<evidence type="ECO:0000256" key="4">
    <source>
        <dbReference type="ARBA" id="ARBA00022968"/>
    </source>
</evidence>
<organism evidence="12 13">
    <name type="scientific">Neodothiora populina</name>
    <dbReference type="NCBI Taxonomy" id="2781224"/>
    <lineage>
        <taxon>Eukaryota</taxon>
        <taxon>Fungi</taxon>
        <taxon>Dikarya</taxon>
        <taxon>Ascomycota</taxon>
        <taxon>Pezizomycotina</taxon>
        <taxon>Dothideomycetes</taxon>
        <taxon>Dothideomycetidae</taxon>
        <taxon>Dothideales</taxon>
        <taxon>Dothioraceae</taxon>
        <taxon>Neodothiora</taxon>
    </lineage>
</organism>
<dbReference type="Gene3D" id="2.60.120.200">
    <property type="match status" value="2"/>
</dbReference>
<dbReference type="InterPro" id="IPR013320">
    <property type="entry name" value="ConA-like_dom_sf"/>
</dbReference>
<keyword evidence="4" id="KW-0735">Signal-anchor</keyword>
<evidence type="ECO:0000313" key="13">
    <source>
        <dbReference type="Proteomes" id="UP001562354"/>
    </source>
</evidence>
<evidence type="ECO:0000256" key="6">
    <source>
        <dbReference type="ARBA" id="ARBA00023136"/>
    </source>
</evidence>
<dbReference type="InterPro" id="IPR000757">
    <property type="entry name" value="Beta-glucanase-like"/>
</dbReference>
<evidence type="ECO:0000256" key="7">
    <source>
        <dbReference type="ARBA" id="ARBA00023180"/>
    </source>
</evidence>
<keyword evidence="5 10" id="KW-1133">Transmembrane helix</keyword>
<evidence type="ECO:0000256" key="5">
    <source>
        <dbReference type="ARBA" id="ARBA00022989"/>
    </source>
</evidence>
<evidence type="ECO:0000256" key="2">
    <source>
        <dbReference type="ARBA" id="ARBA00010962"/>
    </source>
</evidence>
<feature type="region of interest" description="Disordered" evidence="9">
    <location>
        <begin position="1"/>
        <end position="158"/>
    </location>
</feature>
<evidence type="ECO:0000256" key="10">
    <source>
        <dbReference type="SAM" id="Phobius"/>
    </source>
</evidence>
<name>A0ABR3PHJ3_9PEZI</name>
<dbReference type="GeneID" id="95975822"/>
<dbReference type="PROSITE" id="PS51762">
    <property type="entry name" value="GH16_2"/>
    <property type="match status" value="1"/>
</dbReference>
<dbReference type="PANTHER" id="PTHR31361:SF1">
    <property type="entry name" value="BETA-GLUCAN SYNTHESIS-ASSOCIATED PROTEIN KRE6-RELATED"/>
    <property type="match status" value="1"/>
</dbReference>
<keyword evidence="3 10" id="KW-0812">Transmembrane</keyword>
<evidence type="ECO:0000256" key="9">
    <source>
        <dbReference type="SAM" id="MobiDB-lite"/>
    </source>
</evidence>
<dbReference type="RefSeq" id="XP_069201474.1">
    <property type="nucleotide sequence ID" value="XM_069341400.1"/>
</dbReference>
<gene>
    <name evidence="12" type="ORF">AAFC00_002120</name>
</gene>
<dbReference type="Proteomes" id="UP001562354">
    <property type="component" value="Unassembled WGS sequence"/>
</dbReference>
<evidence type="ECO:0000259" key="11">
    <source>
        <dbReference type="PROSITE" id="PS51762"/>
    </source>
</evidence>
<keyword evidence="6 10" id="KW-0472">Membrane</keyword>
<dbReference type="EMBL" id="JBFMKM010000007">
    <property type="protein sequence ID" value="KAL1305200.1"/>
    <property type="molecule type" value="Genomic_DNA"/>
</dbReference>
<feature type="transmembrane region" description="Helical" evidence="10">
    <location>
        <begin position="212"/>
        <end position="232"/>
    </location>
</feature>
<proteinExistence type="inferred from homology"/>
<dbReference type="InterPro" id="IPR005629">
    <property type="entry name" value="Skn1/Kre6/Sbg1"/>
</dbReference>
<keyword evidence="8" id="KW-0961">Cell wall biogenesis/degradation</keyword>
<feature type="compositionally biased region" description="Polar residues" evidence="9">
    <location>
        <begin position="107"/>
        <end position="126"/>
    </location>
</feature>
<keyword evidence="13" id="KW-1185">Reference proteome</keyword>
<comment type="caution">
    <text evidence="12">The sequence shown here is derived from an EMBL/GenBank/DDBJ whole genome shotgun (WGS) entry which is preliminary data.</text>
</comment>